<keyword evidence="4" id="KW-1185">Reference proteome</keyword>
<accession>A0AAV9HRN3</accession>
<feature type="region of interest" description="Disordered" evidence="1">
    <location>
        <begin position="407"/>
        <end position="435"/>
    </location>
</feature>
<proteinExistence type="predicted"/>
<gene>
    <name evidence="3" type="ORF">QBC42DRAFT_251732</name>
</gene>
<dbReference type="EMBL" id="MU864976">
    <property type="protein sequence ID" value="KAK4462172.1"/>
    <property type="molecule type" value="Genomic_DNA"/>
</dbReference>
<feature type="region of interest" description="Disordered" evidence="1">
    <location>
        <begin position="448"/>
        <end position="473"/>
    </location>
</feature>
<evidence type="ECO:0000256" key="1">
    <source>
        <dbReference type="SAM" id="MobiDB-lite"/>
    </source>
</evidence>
<feature type="region of interest" description="Disordered" evidence="1">
    <location>
        <begin position="303"/>
        <end position="334"/>
    </location>
</feature>
<feature type="compositionally biased region" description="Low complexity" evidence="1">
    <location>
        <begin position="507"/>
        <end position="520"/>
    </location>
</feature>
<reference evidence="3" key="2">
    <citation type="submission" date="2023-06" db="EMBL/GenBank/DDBJ databases">
        <authorList>
            <consortium name="Lawrence Berkeley National Laboratory"/>
            <person name="Mondo S.J."/>
            <person name="Hensen N."/>
            <person name="Bonometti L."/>
            <person name="Westerberg I."/>
            <person name="Brannstrom I.O."/>
            <person name="Guillou S."/>
            <person name="Cros-Aarteil S."/>
            <person name="Calhoun S."/>
            <person name="Haridas S."/>
            <person name="Kuo A."/>
            <person name="Pangilinan J."/>
            <person name="Riley R."/>
            <person name="Labutti K."/>
            <person name="Andreopoulos B."/>
            <person name="Lipzen A."/>
            <person name="Chen C."/>
            <person name="Yanf M."/>
            <person name="Daum C."/>
            <person name="Ng V."/>
            <person name="Clum A."/>
            <person name="Steindorff A."/>
            <person name="Ohm R."/>
            <person name="Martin F."/>
            <person name="Silar P."/>
            <person name="Natvig D."/>
            <person name="Lalanne C."/>
            <person name="Gautier V."/>
            <person name="Ament-Velasquez S.L."/>
            <person name="Kruys A."/>
            <person name="Hutchinson M.I."/>
            <person name="Powell A.J."/>
            <person name="Barry K."/>
            <person name="Miller A.N."/>
            <person name="Grigoriev I.V."/>
            <person name="Debuchy R."/>
            <person name="Gladieux P."/>
            <person name="Thoren M.H."/>
            <person name="Johannesson H."/>
        </authorList>
    </citation>
    <scope>NUCLEOTIDE SEQUENCE</scope>
    <source>
        <strain evidence="3">PSN324</strain>
    </source>
</reference>
<keyword evidence="2" id="KW-1133">Transmembrane helix</keyword>
<comment type="caution">
    <text evidence="3">The sequence shown here is derived from an EMBL/GenBank/DDBJ whole genome shotgun (WGS) entry which is preliminary data.</text>
</comment>
<dbReference type="AlphaFoldDB" id="A0AAV9HRN3"/>
<feature type="compositionally biased region" description="Polar residues" evidence="1">
    <location>
        <begin position="536"/>
        <end position="553"/>
    </location>
</feature>
<keyword evidence="2" id="KW-0812">Transmembrane</keyword>
<organism evidence="3 4">
    <name type="scientific">Cladorrhinum samala</name>
    <dbReference type="NCBI Taxonomy" id="585594"/>
    <lineage>
        <taxon>Eukaryota</taxon>
        <taxon>Fungi</taxon>
        <taxon>Dikarya</taxon>
        <taxon>Ascomycota</taxon>
        <taxon>Pezizomycotina</taxon>
        <taxon>Sordariomycetes</taxon>
        <taxon>Sordariomycetidae</taxon>
        <taxon>Sordariales</taxon>
        <taxon>Podosporaceae</taxon>
        <taxon>Cladorrhinum</taxon>
    </lineage>
</organism>
<feature type="compositionally biased region" description="Basic and acidic residues" evidence="1">
    <location>
        <begin position="322"/>
        <end position="332"/>
    </location>
</feature>
<sequence length="582" mass="63959">MAYGKDEKDKGEEEGATRNRFWEGSRLLRRKFVRCLALGFEAILHPANGSLLVWSSAKGGVAIQPTSKVKPGGIEAKLALRLLLKVKKCHRSQVLHCDETPRHEAALVHYEEDPKKQCLRHFPTTLSPAVDSTHPPQIHGYMLELTGEVVGAVFGGIVGFVILCITVRYVQVKFFRKGIAYKPALRDDDSPAIREINRATQDGLEEALTEAQSRNGQTLGATNNNGLTAAGVDRNTSVRSVMTLPAYRPKPAETEQVLGREGERDGIDVVVEMPTAELEESMRESEMDALYQIRAARRRQLEEREERRRLRRQAQESNDAVAMRELRQRGREQSTNNTLEIELLRSQHEQIKETRQRAVSSVAYAEVGVARADGTRIRANSTDSERVGLLSDAASIGATTNGTRLLHRREGSESTLSIDTSRHDRPVSPGLMTGDSAYSLAGAGLATRSRANSGATTPRISSATTRAGSSPELIEAEDADLGDLTMPPPDYDEVNLADITPVRSRRNSNASAVSGRNSPYNEPPPDYPGPARQRSQRLSAQMQDLAANTQQTTDSEDQRGRLPSLRVPQVPQIVIEPSSAIP</sequence>
<protein>
    <submittedName>
        <fullName evidence="3">Uncharacterized protein</fullName>
    </submittedName>
</protein>
<feature type="compositionally biased region" description="Polar residues" evidence="1">
    <location>
        <begin position="449"/>
        <end position="468"/>
    </location>
</feature>
<feature type="transmembrane region" description="Helical" evidence="2">
    <location>
        <begin position="149"/>
        <end position="170"/>
    </location>
</feature>
<dbReference type="Proteomes" id="UP001321749">
    <property type="component" value="Unassembled WGS sequence"/>
</dbReference>
<evidence type="ECO:0000313" key="4">
    <source>
        <dbReference type="Proteomes" id="UP001321749"/>
    </source>
</evidence>
<keyword evidence="2" id="KW-0472">Membrane</keyword>
<evidence type="ECO:0000256" key="2">
    <source>
        <dbReference type="SAM" id="Phobius"/>
    </source>
</evidence>
<name>A0AAV9HRN3_9PEZI</name>
<reference evidence="3" key="1">
    <citation type="journal article" date="2023" name="Mol. Phylogenet. Evol.">
        <title>Genome-scale phylogeny and comparative genomics of the fungal order Sordariales.</title>
        <authorList>
            <person name="Hensen N."/>
            <person name="Bonometti L."/>
            <person name="Westerberg I."/>
            <person name="Brannstrom I.O."/>
            <person name="Guillou S."/>
            <person name="Cros-Aarteil S."/>
            <person name="Calhoun S."/>
            <person name="Haridas S."/>
            <person name="Kuo A."/>
            <person name="Mondo S."/>
            <person name="Pangilinan J."/>
            <person name="Riley R."/>
            <person name="LaButti K."/>
            <person name="Andreopoulos B."/>
            <person name="Lipzen A."/>
            <person name="Chen C."/>
            <person name="Yan M."/>
            <person name="Daum C."/>
            <person name="Ng V."/>
            <person name="Clum A."/>
            <person name="Steindorff A."/>
            <person name="Ohm R.A."/>
            <person name="Martin F."/>
            <person name="Silar P."/>
            <person name="Natvig D.O."/>
            <person name="Lalanne C."/>
            <person name="Gautier V."/>
            <person name="Ament-Velasquez S.L."/>
            <person name="Kruys A."/>
            <person name="Hutchinson M.I."/>
            <person name="Powell A.J."/>
            <person name="Barry K."/>
            <person name="Miller A.N."/>
            <person name="Grigoriev I.V."/>
            <person name="Debuchy R."/>
            <person name="Gladieux P."/>
            <person name="Hiltunen Thoren M."/>
            <person name="Johannesson H."/>
        </authorList>
    </citation>
    <scope>NUCLEOTIDE SEQUENCE</scope>
    <source>
        <strain evidence="3">PSN324</strain>
    </source>
</reference>
<evidence type="ECO:0000313" key="3">
    <source>
        <dbReference type="EMBL" id="KAK4462172.1"/>
    </source>
</evidence>
<feature type="region of interest" description="Disordered" evidence="1">
    <location>
        <begin position="499"/>
        <end position="582"/>
    </location>
</feature>